<evidence type="ECO:0008006" key="3">
    <source>
        <dbReference type="Google" id="ProtNLM"/>
    </source>
</evidence>
<keyword evidence="1" id="KW-0472">Membrane</keyword>
<dbReference type="EMBL" id="VSSQ01005826">
    <property type="protein sequence ID" value="MPM30576.1"/>
    <property type="molecule type" value="Genomic_DNA"/>
</dbReference>
<dbReference type="Pfam" id="PF09960">
    <property type="entry name" value="DUF2194"/>
    <property type="match status" value="2"/>
</dbReference>
<proteinExistence type="predicted"/>
<feature type="transmembrane region" description="Helical" evidence="1">
    <location>
        <begin position="7"/>
        <end position="26"/>
    </location>
</feature>
<sequence>MLSVKRLLYVILLVIAVSSVFMIYNINEEKTKKNEIYNKFVEEEFLSKEVSIFKANEPRFLITGSKSKEIYKDIYINTCLIMSDLKLSYEEKNKIEAKDLNKGTVLIFCDDVVSKYIDLKTLGQFVIDGGKVIFAGGLIEGNEEAYLYPFLGIKEKTIKENYNKLSFVKELLPIQYEEMNYDGYNASIWLSIKSDAEIYVEDADKKVPILFSYTYEKGKSFVINGTFMADINCSGMLTGAIGAIMDDFIYPIVGGTSVFLDNFPMVTYINDKTCMKLYGRNTEAFVRDTVWPVFLGISLRQNIPYTSSVLIESSKDKSFPAINDSLFSTIGKSALQYQGELVYGSNCEDENRVFFNKDFLESFNEVFPRYHVNGLVMMSDKLSESIINIPGVKVKNIRGHLGARESGKRFNSSSSYSVLPAATFGNTLEEGNLLEITSVIASYGMISHVFDINTLIAEDENTPSWDKYKKQIGLFEEKVLNPASYLEGKTLSQMANKVKSYVNMKFGWRKEGNQIEINCSKFINGQTFFYKTNHEIESAEGLSFKKIDNGYYLLKLANEHAVIELKER</sequence>
<organism evidence="2">
    <name type="scientific">bioreactor metagenome</name>
    <dbReference type="NCBI Taxonomy" id="1076179"/>
    <lineage>
        <taxon>unclassified sequences</taxon>
        <taxon>metagenomes</taxon>
        <taxon>ecological metagenomes</taxon>
    </lineage>
</organism>
<comment type="caution">
    <text evidence="2">The sequence shown here is derived from an EMBL/GenBank/DDBJ whole genome shotgun (WGS) entry which is preliminary data.</text>
</comment>
<dbReference type="AlphaFoldDB" id="A0A644YPZ3"/>
<gene>
    <name evidence="2" type="ORF">SDC9_77126</name>
</gene>
<reference evidence="2" key="1">
    <citation type="submission" date="2019-08" db="EMBL/GenBank/DDBJ databases">
        <authorList>
            <person name="Kucharzyk K."/>
            <person name="Murdoch R.W."/>
            <person name="Higgins S."/>
            <person name="Loffler F."/>
        </authorList>
    </citation>
    <scope>NUCLEOTIDE SEQUENCE</scope>
</reference>
<evidence type="ECO:0000256" key="1">
    <source>
        <dbReference type="SAM" id="Phobius"/>
    </source>
</evidence>
<dbReference type="InterPro" id="IPR018695">
    <property type="entry name" value="DUF2194"/>
</dbReference>
<protein>
    <recommendedName>
        <fullName evidence="3">DUF2194 domain-containing protein</fullName>
    </recommendedName>
</protein>
<evidence type="ECO:0000313" key="2">
    <source>
        <dbReference type="EMBL" id="MPM30576.1"/>
    </source>
</evidence>
<accession>A0A644YPZ3</accession>
<name>A0A644YPZ3_9ZZZZ</name>
<keyword evidence="1" id="KW-0812">Transmembrane</keyword>
<keyword evidence="1" id="KW-1133">Transmembrane helix</keyword>